<dbReference type="GO" id="GO:0044545">
    <property type="term" value="C:NSL complex"/>
    <property type="evidence" value="ECO:0007669"/>
    <property type="project" value="TreeGrafter"/>
</dbReference>
<evidence type="ECO:0000313" key="3">
    <source>
        <dbReference type="EMBL" id="EGD76837.1"/>
    </source>
</evidence>
<feature type="region of interest" description="Disordered" evidence="1">
    <location>
        <begin position="1"/>
        <end position="24"/>
    </location>
</feature>
<dbReference type="GO" id="GO:0045944">
    <property type="term" value="P:positive regulation of transcription by RNA polymerase II"/>
    <property type="evidence" value="ECO:0007669"/>
    <property type="project" value="TreeGrafter"/>
</dbReference>
<dbReference type="Proteomes" id="UP000007799">
    <property type="component" value="Unassembled WGS sequence"/>
</dbReference>
<reference evidence="3" key="1">
    <citation type="submission" date="2009-08" db="EMBL/GenBank/DDBJ databases">
        <title>Annotation of Salpingoeca rosetta.</title>
        <authorList>
            <consortium name="The Broad Institute Genome Sequencing Platform"/>
            <person name="Russ C."/>
            <person name="Cuomo C."/>
            <person name="Burger G."/>
            <person name="Gray M.W."/>
            <person name="Holland P.W.H."/>
            <person name="King N."/>
            <person name="Lang F.B.F."/>
            <person name="Roger A.J."/>
            <person name="Ruiz-Trillo I."/>
            <person name="Young S.K."/>
            <person name="Zeng Q."/>
            <person name="Gargeya S."/>
            <person name="Alvarado L."/>
            <person name="Berlin A."/>
            <person name="Chapman S.B."/>
            <person name="Chen Z."/>
            <person name="Freedman E."/>
            <person name="Gellesch M."/>
            <person name="Goldberg J."/>
            <person name="Griggs A."/>
            <person name="Gujja S."/>
            <person name="Heilman E."/>
            <person name="Heiman D."/>
            <person name="Howarth C."/>
            <person name="Mehta T."/>
            <person name="Neiman D."/>
            <person name="Pearson M."/>
            <person name="Roberts A."/>
            <person name="Saif S."/>
            <person name="Shea T."/>
            <person name="Shenoy N."/>
            <person name="Sisk P."/>
            <person name="Stolte C."/>
            <person name="Sykes S."/>
            <person name="White J."/>
            <person name="Yandava C."/>
            <person name="Haas B."/>
            <person name="Nusbaum C."/>
            <person name="Birren B."/>
        </authorList>
    </citation>
    <scope>NUCLEOTIDE SEQUENCE [LARGE SCALE GENOMIC DNA]</scope>
    <source>
        <strain evidence="3">ATCC 50818</strain>
    </source>
</reference>
<keyword evidence="4" id="KW-1185">Reference proteome</keyword>
<dbReference type="RefSeq" id="XP_004991209.1">
    <property type="nucleotide sequence ID" value="XM_004991152.1"/>
</dbReference>
<dbReference type="GO" id="GO:0031011">
    <property type="term" value="C:Ino80 complex"/>
    <property type="evidence" value="ECO:0007669"/>
    <property type="project" value="InterPro"/>
</dbReference>
<dbReference type="GeneID" id="16071770"/>
<dbReference type="InParanoid" id="F2UI88"/>
<protein>
    <recommendedName>
        <fullName evidence="2">FHA domain-containing protein</fullName>
    </recommendedName>
</protein>
<dbReference type="SMART" id="SM00240">
    <property type="entry name" value="FHA"/>
    <property type="match status" value="1"/>
</dbReference>
<gene>
    <name evidence="3" type="ORF">PTSG_08184</name>
</gene>
<dbReference type="eggNOG" id="KOG2293">
    <property type="taxonomic scope" value="Eukaryota"/>
</dbReference>
<dbReference type="PROSITE" id="PS50006">
    <property type="entry name" value="FHA_DOMAIN"/>
    <property type="match status" value="1"/>
</dbReference>
<proteinExistence type="predicted"/>
<organism evidence="4">
    <name type="scientific">Salpingoeca rosetta (strain ATCC 50818 / BSB-021)</name>
    <dbReference type="NCBI Taxonomy" id="946362"/>
    <lineage>
        <taxon>Eukaryota</taxon>
        <taxon>Choanoflagellata</taxon>
        <taxon>Craspedida</taxon>
        <taxon>Salpingoecidae</taxon>
        <taxon>Salpingoeca</taxon>
    </lineage>
</organism>
<dbReference type="PANTHER" id="PTHR13233">
    <property type="entry name" value="MICROSPHERULE PROTEIN 1"/>
    <property type="match status" value="1"/>
</dbReference>
<accession>F2UI88</accession>
<dbReference type="Pfam" id="PF00498">
    <property type="entry name" value="FHA"/>
    <property type="match status" value="1"/>
</dbReference>
<dbReference type="OrthoDB" id="691130at2759"/>
<dbReference type="EMBL" id="GL832975">
    <property type="protein sequence ID" value="EGD76837.1"/>
    <property type="molecule type" value="Genomic_DNA"/>
</dbReference>
<evidence type="ECO:0000259" key="2">
    <source>
        <dbReference type="PROSITE" id="PS50006"/>
    </source>
</evidence>
<name>F2UI88_SALR5</name>
<dbReference type="InterPro" id="IPR000253">
    <property type="entry name" value="FHA_dom"/>
</dbReference>
<dbReference type="SUPFAM" id="SSF49879">
    <property type="entry name" value="SMAD/FHA domain"/>
    <property type="match status" value="1"/>
</dbReference>
<dbReference type="InterPro" id="IPR008984">
    <property type="entry name" value="SMAD_FHA_dom_sf"/>
</dbReference>
<feature type="compositionally biased region" description="Polar residues" evidence="1">
    <location>
        <begin position="1"/>
        <end position="17"/>
    </location>
</feature>
<dbReference type="GO" id="GO:0002151">
    <property type="term" value="F:G-quadruplex RNA binding"/>
    <property type="evidence" value="ECO:0007669"/>
    <property type="project" value="InterPro"/>
</dbReference>
<evidence type="ECO:0000256" key="1">
    <source>
        <dbReference type="SAM" id="MobiDB-lite"/>
    </source>
</evidence>
<dbReference type="PANTHER" id="PTHR13233:SF0">
    <property type="entry name" value="MICROSPHERULE PROTEIN 1"/>
    <property type="match status" value="1"/>
</dbReference>
<dbReference type="InterPro" id="IPR037912">
    <property type="entry name" value="MCRS1"/>
</dbReference>
<evidence type="ECO:0000313" key="4">
    <source>
        <dbReference type="Proteomes" id="UP000007799"/>
    </source>
</evidence>
<feature type="domain" description="FHA" evidence="2">
    <location>
        <begin position="124"/>
        <end position="180"/>
    </location>
</feature>
<dbReference type="AlphaFoldDB" id="F2UI88"/>
<dbReference type="GO" id="GO:0071339">
    <property type="term" value="C:MLL1 complex"/>
    <property type="evidence" value="ECO:0007669"/>
    <property type="project" value="InterPro"/>
</dbReference>
<dbReference type="KEGG" id="sre:PTSG_08184"/>
<dbReference type="Gene3D" id="2.60.200.20">
    <property type="match status" value="1"/>
</dbReference>
<sequence>MTQTHARSTQTNTNALRATSDAPEFAEVHEEVVRTVDEGKAGTAPSAALRRELERMDQKEKTKIRMLEAQLEAWRNSGVHALGMETLVDMCPLPTDHQHQFEPQSLAVIIGPDNFAFQMTYKEIVIGRQSSEGDVDIDLSIFPHTSAVSRWHCTIKLKHDSFFYCYNKGKRPVFLNGVRISTNGKRQMGYESLLQICGVDLRFIANIPLLHDLFST</sequence>
<dbReference type="STRING" id="946362.F2UI88"/>